<organism evidence="2 3">
    <name type="scientific">Lophiotrema nucula</name>
    <dbReference type="NCBI Taxonomy" id="690887"/>
    <lineage>
        <taxon>Eukaryota</taxon>
        <taxon>Fungi</taxon>
        <taxon>Dikarya</taxon>
        <taxon>Ascomycota</taxon>
        <taxon>Pezizomycotina</taxon>
        <taxon>Dothideomycetes</taxon>
        <taxon>Pleosporomycetidae</taxon>
        <taxon>Pleosporales</taxon>
        <taxon>Lophiotremataceae</taxon>
        <taxon>Lophiotrema</taxon>
    </lineage>
</organism>
<protein>
    <submittedName>
        <fullName evidence="2">Uncharacterized protein</fullName>
    </submittedName>
</protein>
<feature type="region of interest" description="Disordered" evidence="1">
    <location>
        <begin position="1"/>
        <end position="57"/>
    </location>
</feature>
<feature type="region of interest" description="Disordered" evidence="1">
    <location>
        <begin position="430"/>
        <end position="475"/>
    </location>
</feature>
<gene>
    <name evidence="2" type="ORF">BDV96DRAFT_594793</name>
</gene>
<feature type="compositionally biased region" description="Basic and acidic residues" evidence="1">
    <location>
        <begin position="200"/>
        <end position="214"/>
    </location>
</feature>
<name>A0A6A5ZRX0_9PLEO</name>
<keyword evidence="3" id="KW-1185">Reference proteome</keyword>
<evidence type="ECO:0000313" key="2">
    <source>
        <dbReference type="EMBL" id="KAF2121613.1"/>
    </source>
</evidence>
<feature type="region of interest" description="Disordered" evidence="1">
    <location>
        <begin position="278"/>
        <end position="300"/>
    </location>
</feature>
<dbReference type="AlphaFoldDB" id="A0A6A5ZRX0"/>
<evidence type="ECO:0000256" key="1">
    <source>
        <dbReference type="SAM" id="MobiDB-lite"/>
    </source>
</evidence>
<sequence length="501" mass="54168">MSYDPATLFAPSAGSGHPGAMGSSSVAQTGGPPHFKSPGHKANSSELSSEVDGEGDSTMNMTFNTVQTTPETAARPVKGLSTLAQRPAAMAPMVVFAPASVAPAAPAPAPVLPNQVPGTPFPPHGYSLEIPWSKVWSAQTLKSKSNQTKMKHFLRINQLPSTQYSSLKGDALTALVRHRQGLNEHAYNITKKAADAAAAAEKEKKRALHPHDSETEGDAENAKPQKKKIKTSSLAGRPRNISSNLSLVTAGMIRVKKFARRDVNKWIALHGYEWDLGDDSEDDDDDSGADDIESVESDQEFGDDAFETKDRFAEQTVVFDKDSRKPVLSAEAQYRIREAILTKYGIRTLRRDSHMYSAGQLKIARKAMRSARKNFRKLVHAVTTSIRGTEHKNKARLAEDLIRTVLGEDIDGQVDEHGNPLKIEEVSVKAEAAQDGGDDDGEPQAEDDDSEATGGDGEEGAVDEDDELSSEGSEMRAYTIEAGCVAHLYGVMAMILSDKET</sequence>
<proteinExistence type="predicted"/>
<dbReference type="Proteomes" id="UP000799770">
    <property type="component" value="Unassembled WGS sequence"/>
</dbReference>
<dbReference type="EMBL" id="ML977312">
    <property type="protein sequence ID" value="KAF2121613.1"/>
    <property type="molecule type" value="Genomic_DNA"/>
</dbReference>
<feature type="compositionally biased region" description="Acidic residues" evidence="1">
    <location>
        <begin position="436"/>
        <end position="469"/>
    </location>
</feature>
<accession>A0A6A5ZRX0</accession>
<evidence type="ECO:0000313" key="3">
    <source>
        <dbReference type="Proteomes" id="UP000799770"/>
    </source>
</evidence>
<feature type="region of interest" description="Disordered" evidence="1">
    <location>
        <begin position="198"/>
        <end position="237"/>
    </location>
</feature>
<reference evidence="2" key="1">
    <citation type="journal article" date="2020" name="Stud. Mycol.">
        <title>101 Dothideomycetes genomes: a test case for predicting lifestyles and emergence of pathogens.</title>
        <authorList>
            <person name="Haridas S."/>
            <person name="Albert R."/>
            <person name="Binder M."/>
            <person name="Bloem J."/>
            <person name="Labutti K."/>
            <person name="Salamov A."/>
            <person name="Andreopoulos B."/>
            <person name="Baker S."/>
            <person name="Barry K."/>
            <person name="Bills G."/>
            <person name="Bluhm B."/>
            <person name="Cannon C."/>
            <person name="Castanera R."/>
            <person name="Culley D."/>
            <person name="Daum C."/>
            <person name="Ezra D."/>
            <person name="Gonzalez J."/>
            <person name="Henrissat B."/>
            <person name="Kuo A."/>
            <person name="Liang C."/>
            <person name="Lipzen A."/>
            <person name="Lutzoni F."/>
            <person name="Magnuson J."/>
            <person name="Mondo S."/>
            <person name="Nolan M."/>
            <person name="Ohm R."/>
            <person name="Pangilinan J."/>
            <person name="Park H.-J."/>
            <person name="Ramirez L."/>
            <person name="Alfaro M."/>
            <person name="Sun H."/>
            <person name="Tritt A."/>
            <person name="Yoshinaga Y."/>
            <person name="Zwiers L.-H."/>
            <person name="Turgeon B."/>
            <person name="Goodwin S."/>
            <person name="Spatafora J."/>
            <person name="Crous P."/>
            <person name="Grigoriev I."/>
        </authorList>
    </citation>
    <scope>NUCLEOTIDE SEQUENCE</scope>
    <source>
        <strain evidence="2">CBS 627.86</strain>
    </source>
</reference>